<name>A0A512RGZ2_9BACT</name>
<dbReference type="AlphaFoldDB" id="A0A512RGZ2"/>
<organism evidence="1 2">
    <name type="scientific">Chitinophaga cymbidii</name>
    <dbReference type="NCBI Taxonomy" id="1096750"/>
    <lineage>
        <taxon>Bacteria</taxon>
        <taxon>Pseudomonadati</taxon>
        <taxon>Bacteroidota</taxon>
        <taxon>Chitinophagia</taxon>
        <taxon>Chitinophagales</taxon>
        <taxon>Chitinophagaceae</taxon>
        <taxon>Chitinophaga</taxon>
    </lineage>
</organism>
<proteinExistence type="predicted"/>
<evidence type="ECO:0000313" key="2">
    <source>
        <dbReference type="Proteomes" id="UP000321436"/>
    </source>
</evidence>
<accession>A0A512RGZ2</accession>
<evidence type="ECO:0000313" key="1">
    <source>
        <dbReference type="EMBL" id="GEP94969.1"/>
    </source>
</evidence>
<protein>
    <submittedName>
        <fullName evidence="1">Uncharacterized protein</fullName>
    </submittedName>
</protein>
<comment type="caution">
    <text evidence="1">The sequence shown here is derived from an EMBL/GenBank/DDBJ whole genome shotgun (WGS) entry which is preliminary data.</text>
</comment>
<sequence>MKQTRNSIMRGTSGALGDELVFRQRAGKTVISLPPIVKAYPPTTGQLEVRNKFLEACRYAKTVLANPALKEAYAAKSPAGTSAYNTATADFFRAPVILSVDTGNYNGSAGGTILVLATDDFKVQSVRVSVIDADGEILEEGLAVAGASGTDLWTYTALNSVDITGAKVSVQAHDLPGNVTTQETEL</sequence>
<reference evidence="1 2" key="1">
    <citation type="submission" date="2019-07" db="EMBL/GenBank/DDBJ databases">
        <title>Whole genome shotgun sequence of Chitinophaga cymbidii NBRC 109752.</title>
        <authorList>
            <person name="Hosoyama A."/>
            <person name="Uohara A."/>
            <person name="Ohji S."/>
            <person name="Ichikawa N."/>
        </authorList>
    </citation>
    <scope>NUCLEOTIDE SEQUENCE [LARGE SCALE GENOMIC DNA]</scope>
    <source>
        <strain evidence="1 2">NBRC 109752</strain>
    </source>
</reference>
<keyword evidence="2" id="KW-1185">Reference proteome</keyword>
<dbReference type="RefSeq" id="WP_146858829.1">
    <property type="nucleotide sequence ID" value="NZ_BKAU01000001.1"/>
</dbReference>
<dbReference type="Proteomes" id="UP000321436">
    <property type="component" value="Unassembled WGS sequence"/>
</dbReference>
<gene>
    <name evidence="1" type="ORF">CCY01nite_12290</name>
</gene>
<dbReference type="EMBL" id="BKAU01000001">
    <property type="protein sequence ID" value="GEP94969.1"/>
    <property type="molecule type" value="Genomic_DNA"/>
</dbReference>
<dbReference type="OrthoDB" id="880927at2"/>